<dbReference type="AlphaFoldDB" id="A0A3P1V5F0"/>
<keyword evidence="1" id="KW-1133">Transmembrane helix</keyword>
<evidence type="ECO:0000313" key="2">
    <source>
        <dbReference type="EMBL" id="RRD28535.1"/>
    </source>
</evidence>
<gene>
    <name evidence="2" type="ORF">EII27_01755</name>
</gene>
<keyword evidence="1" id="KW-0812">Transmembrane</keyword>
<protein>
    <submittedName>
        <fullName evidence="2">Uncharacterized protein</fullName>
    </submittedName>
</protein>
<dbReference type="EMBL" id="RQYY01000002">
    <property type="protein sequence ID" value="RRD28535.1"/>
    <property type="molecule type" value="Genomic_DNA"/>
</dbReference>
<name>A0A3P1V5F0_9FUSO</name>
<evidence type="ECO:0000256" key="1">
    <source>
        <dbReference type="SAM" id="Phobius"/>
    </source>
</evidence>
<organism evidence="2 3">
    <name type="scientific">Fusobacterium canifelinum</name>
    <dbReference type="NCBI Taxonomy" id="285729"/>
    <lineage>
        <taxon>Bacteria</taxon>
        <taxon>Fusobacteriati</taxon>
        <taxon>Fusobacteriota</taxon>
        <taxon>Fusobacteriia</taxon>
        <taxon>Fusobacteriales</taxon>
        <taxon>Fusobacteriaceae</taxon>
        <taxon>Fusobacterium</taxon>
    </lineage>
</organism>
<sequence length="130" mass="15580">MILNLILLNIMIVIICIVILIKKFVKEKGMECFYIEDEILYLNSLFTKKIPLYDIEHIEFSYNRIRGSYMGMIKIYKKDSKIVRRFFQTSKISIVTTEKMILEEIEKITPILKEYSIPYDIKENKKITKK</sequence>
<comment type="caution">
    <text evidence="2">The sequence shown here is derived from an EMBL/GenBank/DDBJ whole genome shotgun (WGS) entry which is preliminary data.</text>
</comment>
<feature type="transmembrane region" description="Helical" evidence="1">
    <location>
        <begin position="6"/>
        <end position="25"/>
    </location>
</feature>
<reference evidence="2 3" key="1">
    <citation type="submission" date="2018-11" db="EMBL/GenBank/DDBJ databases">
        <title>Genomes From Bacteria Associated with the Canine Oral Cavity: a Test Case for Automated Genome-Based Taxonomic Assignment.</title>
        <authorList>
            <person name="Coil D.A."/>
            <person name="Jospin G."/>
            <person name="Darling A.E."/>
            <person name="Wallis C."/>
            <person name="Davis I.J."/>
            <person name="Harris S."/>
            <person name="Eisen J.A."/>
            <person name="Holcombe L.J."/>
            <person name="O'Flynn C."/>
        </authorList>
    </citation>
    <scope>NUCLEOTIDE SEQUENCE [LARGE SCALE GENOMIC DNA]</scope>
    <source>
        <strain evidence="2 3">OH4460_COT-188</strain>
    </source>
</reference>
<accession>A0A3P1V5F0</accession>
<evidence type="ECO:0000313" key="3">
    <source>
        <dbReference type="Proteomes" id="UP000281534"/>
    </source>
</evidence>
<dbReference type="RefSeq" id="WP_124795521.1">
    <property type="nucleotide sequence ID" value="NZ_RQYY01000002.1"/>
</dbReference>
<keyword evidence="1" id="KW-0472">Membrane</keyword>
<proteinExistence type="predicted"/>
<dbReference type="Proteomes" id="UP000281534">
    <property type="component" value="Unassembled WGS sequence"/>
</dbReference>
<dbReference type="OrthoDB" id="80719at2"/>